<keyword evidence="1" id="KW-0732">Signal</keyword>
<evidence type="ECO:0000313" key="2">
    <source>
        <dbReference type="EMBL" id="KAF6753981.1"/>
    </source>
</evidence>
<reference evidence="2 3" key="1">
    <citation type="submission" date="2020-07" db="EMBL/GenBank/DDBJ databases">
        <title>Comparative genomics of pyrophilous fungi reveals a link between fire events and developmental genes.</title>
        <authorList>
            <consortium name="DOE Joint Genome Institute"/>
            <person name="Steindorff A.S."/>
            <person name="Carver A."/>
            <person name="Calhoun S."/>
            <person name="Stillman K."/>
            <person name="Liu H."/>
            <person name="Lipzen A."/>
            <person name="Pangilinan J."/>
            <person name="Labutti K."/>
            <person name="Bruns T.D."/>
            <person name="Grigoriev I.V."/>
        </authorList>
    </citation>
    <scope>NUCLEOTIDE SEQUENCE [LARGE SCALE GENOMIC DNA]</scope>
    <source>
        <strain evidence="2 3">CBS 144469</strain>
    </source>
</reference>
<dbReference type="Proteomes" id="UP000521943">
    <property type="component" value="Unassembled WGS sequence"/>
</dbReference>
<dbReference type="EMBL" id="JACGCI010000036">
    <property type="protein sequence ID" value="KAF6753981.1"/>
    <property type="molecule type" value="Genomic_DNA"/>
</dbReference>
<organism evidence="2 3">
    <name type="scientific">Ephemerocybe angulata</name>
    <dbReference type="NCBI Taxonomy" id="980116"/>
    <lineage>
        <taxon>Eukaryota</taxon>
        <taxon>Fungi</taxon>
        <taxon>Dikarya</taxon>
        <taxon>Basidiomycota</taxon>
        <taxon>Agaricomycotina</taxon>
        <taxon>Agaricomycetes</taxon>
        <taxon>Agaricomycetidae</taxon>
        <taxon>Agaricales</taxon>
        <taxon>Agaricineae</taxon>
        <taxon>Psathyrellaceae</taxon>
        <taxon>Ephemerocybe</taxon>
    </lineage>
</organism>
<keyword evidence="3" id="KW-1185">Reference proteome</keyword>
<evidence type="ECO:0000313" key="3">
    <source>
        <dbReference type="Proteomes" id="UP000521943"/>
    </source>
</evidence>
<proteinExistence type="predicted"/>
<gene>
    <name evidence="2" type="ORF">DFP72DRAFT_900146</name>
</gene>
<accession>A0A8H6M6I9</accession>
<evidence type="ECO:0000256" key="1">
    <source>
        <dbReference type="SAM" id="SignalP"/>
    </source>
</evidence>
<sequence>MHLLRLLTTILLGVFMQSVLALPISSSTSDNSNTDIHTRGFRQINAAAWAQGFAAGAPIYMAMFTPIGTIRYTLPPPTASTTLTSARATPSTTASRARNAFLTVSTPNGFNGTPTPRTRLTATGSAATQTGITSTYSLASTPSAPSPTPHATRTRVLLTAATVLATKSLDITRDEEAPQLDSLENEQ</sequence>
<feature type="chain" id="PRO_5034778471" evidence="1">
    <location>
        <begin position="22"/>
        <end position="187"/>
    </location>
</feature>
<protein>
    <submittedName>
        <fullName evidence="2">Uncharacterized protein</fullName>
    </submittedName>
</protein>
<feature type="signal peptide" evidence="1">
    <location>
        <begin position="1"/>
        <end position="21"/>
    </location>
</feature>
<comment type="caution">
    <text evidence="2">The sequence shown here is derived from an EMBL/GenBank/DDBJ whole genome shotgun (WGS) entry which is preliminary data.</text>
</comment>
<dbReference type="AlphaFoldDB" id="A0A8H6M6I9"/>
<name>A0A8H6M6I9_9AGAR</name>